<accession>A0A0H4T8N3</accession>
<keyword evidence="2" id="KW-0408">Iron</keyword>
<dbReference type="Pfam" id="PF04412">
    <property type="entry name" value="AcnX"/>
    <property type="match status" value="1"/>
</dbReference>
<protein>
    <recommendedName>
        <fullName evidence="10">Phosphomevalonate dehydratase large subunit</fullName>
        <ecNumber evidence="9">4.2.1.182</ecNumber>
    </recommendedName>
</protein>
<reference evidence="12" key="1">
    <citation type="journal article" date="2015" name="ISME J.">
        <title>Aquifer environment selects for microbial species cohorts in sediment and groundwater.</title>
        <authorList>
            <person name="Hug L.A."/>
            <person name="Thomas B.C."/>
            <person name="Brown C.T."/>
            <person name="Frischkorn K.R."/>
            <person name="Williams K.H."/>
            <person name="Tringe S.G."/>
            <person name="Banfield J.F."/>
        </authorList>
    </citation>
    <scope>NUCLEOTIDE SEQUENCE</scope>
</reference>
<evidence type="ECO:0000256" key="4">
    <source>
        <dbReference type="ARBA" id="ARBA00023239"/>
    </source>
</evidence>
<sequence>MHLEADEERMAIEGTPAERLSMKILKTLGDVYGADRLIPIASAHVSGASPRTLGEAGIEFLEGFATSAKVRVRTTVNPTGMDPDRWRELGVPEAEIRSQERIVAAYSKMGIEPTFSCTPYLVGNRPKFGDHLAWAESSAVVFANAVLGARSNREGGPSALAAAVIGRTPDYGLHRDEDRMATHVVDVDVPMRGYRWSLLGLHLGALIGDGVPYLRGVSAADSDLKWFGAALAASGNIGMFHVEGTTPEWRQANPRGLPKVSVTEADLLATKERHTSGVEPDAIGLGSPQLSADELRHLAELIERHRPRPRVYAFTSRAARAEAGDAAKRIEALGHVVLVDTCLEVAPMDLWAKTTATPSGKGAVYLPTLCGQKVVLDDLEELLRRFA</sequence>
<evidence type="ECO:0000256" key="9">
    <source>
        <dbReference type="ARBA" id="ARBA00047176"/>
    </source>
</evidence>
<dbReference type="PANTHER" id="PTHR36577:SF3">
    <property type="entry name" value="DUF521 DOMAIN PROTEIN (AFU_ORTHOLOGUE AFUA_6G00490)"/>
    <property type="match status" value="1"/>
</dbReference>
<evidence type="ECO:0000256" key="8">
    <source>
        <dbReference type="ARBA" id="ARBA00046520"/>
    </source>
</evidence>
<dbReference type="EMBL" id="KT007004">
    <property type="protein sequence ID" value="AKQ02852.1"/>
    <property type="molecule type" value="Genomic_DNA"/>
</dbReference>
<comment type="catalytic activity">
    <reaction evidence="5">
        <text>(R)-5-phosphomevalonate = (2E)-3-methyl-5-phosphooxypent-2-enoate + H2O</text>
        <dbReference type="Rhea" id="RHEA:78975"/>
        <dbReference type="ChEBI" id="CHEBI:15377"/>
        <dbReference type="ChEBI" id="CHEBI:58146"/>
        <dbReference type="ChEBI" id="CHEBI:229665"/>
        <dbReference type="EC" id="4.2.1.182"/>
    </reaction>
    <physiologicalReaction direction="left-to-right" evidence="5">
        <dbReference type="Rhea" id="RHEA:78976"/>
    </physiologicalReaction>
</comment>
<evidence type="ECO:0000256" key="3">
    <source>
        <dbReference type="ARBA" id="ARBA00023229"/>
    </source>
</evidence>
<proteinExistence type="inferred from homology"/>
<name>A0A0H4T8N3_9EURY</name>
<keyword evidence="4" id="KW-0456">Lyase</keyword>
<dbReference type="GO" id="GO:0016829">
    <property type="term" value="F:lyase activity"/>
    <property type="evidence" value="ECO:0007669"/>
    <property type="project" value="UniProtKB-KW"/>
</dbReference>
<evidence type="ECO:0000259" key="11">
    <source>
        <dbReference type="Pfam" id="PF04412"/>
    </source>
</evidence>
<evidence type="ECO:0000256" key="10">
    <source>
        <dbReference type="ARBA" id="ARBA00047196"/>
    </source>
</evidence>
<comment type="subunit">
    <text evidence="8">Heterodimer composed of a large subunit (PMDh-L) and a small subunit (PMDh-S).</text>
</comment>
<organism evidence="12">
    <name type="scientific">uncultured euryarchaeote Rifle_16ft_4_minimus_37789</name>
    <dbReference type="NCBI Taxonomy" id="1665195"/>
    <lineage>
        <taxon>Archaea</taxon>
        <taxon>Methanobacteriati</taxon>
        <taxon>Methanobacteriota</taxon>
        <taxon>environmental samples</taxon>
    </lineage>
</organism>
<dbReference type="AlphaFoldDB" id="A0A0H4T8N3"/>
<evidence type="ECO:0000256" key="7">
    <source>
        <dbReference type="ARBA" id="ARBA00046333"/>
    </source>
</evidence>
<comment type="function">
    <text evidence="6">Component of a hydro-lyase that catalyzes the dehydration of mevalonate 5-phosphate (MVA5P) to form trans-anhydromevalonate 5-phosphate (tAHMP). Involved in the archaeal mevalonate (MVA) pathway, which provides fundamental precursors for isoprenoid biosynthesis, such as isopentenyl diphosphate (IPP) and dimethylallyl diphosphate (DMAPP).</text>
</comment>
<feature type="domain" description="Phosphomevalonate dehydratase large subunit-like" evidence="11">
    <location>
        <begin position="1"/>
        <end position="383"/>
    </location>
</feature>
<evidence type="ECO:0000256" key="2">
    <source>
        <dbReference type="ARBA" id="ARBA00023004"/>
    </source>
</evidence>
<keyword evidence="3" id="KW-0414">Isoprene biosynthesis</keyword>
<evidence type="ECO:0000256" key="1">
    <source>
        <dbReference type="ARBA" id="ARBA00005092"/>
    </source>
</evidence>
<dbReference type="PANTHER" id="PTHR36577">
    <property type="entry name" value="DUF521 DOMAIN PROTEIN (AFU_ORTHOLOGUE AFUA_6G00490)"/>
    <property type="match status" value="1"/>
</dbReference>
<dbReference type="GO" id="GO:0008299">
    <property type="term" value="P:isoprenoid biosynthetic process"/>
    <property type="evidence" value="ECO:0007669"/>
    <property type="project" value="UniProtKB-KW"/>
</dbReference>
<dbReference type="EC" id="4.2.1.182" evidence="9"/>
<evidence type="ECO:0000313" key="12">
    <source>
        <dbReference type="EMBL" id="AKQ02852.1"/>
    </source>
</evidence>
<dbReference type="InterPro" id="IPR007506">
    <property type="entry name" value="PMDh-L-like_dom"/>
</dbReference>
<comment type="pathway">
    <text evidence="1">Isoprenoid biosynthesis; isopentenyl diphosphate biosynthesis via mevalonate pathway.</text>
</comment>
<comment type="similarity">
    <text evidence="7">Belongs to the AcnX type II large subunit family.</text>
</comment>
<evidence type="ECO:0000256" key="5">
    <source>
        <dbReference type="ARBA" id="ARBA00045120"/>
    </source>
</evidence>
<evidence type="ECO:0000256" key="6">
    <source>
        <dbReference type="ARBA" id="ARBA00045299"/>
    </source>
</evidence>